<dbReference type="AlphaFoldDB" id="A0A7S3CU83"/>
<protein>
    <submittedName>
        <fullName evidence="1">Uncharacterized protein</fullName>
    </submittedName>
</protein>
<organism evidence="1">
    <name type="scientific">Strombidium rassoulzadegani</name>
    <dbReference type="NCBI Taxonomy" id="1082188"/>
    <lineage>
        <taxon>Eukaryota</taxon>
        <taxon>Sar</taxon>
        <taxon>Alveolata</taxon>
        <taxon>Ciliophora</taxon>
        <taxon>Intramacronucleata</taxon>
        <taxon>Spirotrichea</taxon>
        <taxon>Oligotrichia</taxon>
        <taxon>Strombidiidae</taxon>
        <taxon>Strombidium</taxon>
    </lineage>
</organism>
<accession>A0A7S3CU83</accession>
<sequence length="183" mass="21033">MANNKELVEMVELYESSWTLGRDQLLDQGHRLQIVEFCFNLESLCEKYPLFKEQVECSEAEIFLSIPSLIVLKSIQNDELSLSHLQLSKRFAQPKNGQGCPIDFEMLQSDYDSINEDQETVGSQLEEFIIRDDLKVIEQQYEKNNQTCKQILSLGQKVKQAGMELSRQNAQEFNSFITAALGE</sequence>
<gene>
    <name evidence="1" type="ORF">SRAS04492_LOCUS9363</name>
</gene>
<name>A0A7S3CU83_9SPIT</name>
<dbReference type="EMBL" id="HBIA01018886">
    <property type="protein sequence ID" value="CAE0237554.1"/>
    <property type="molecule type" value="Transcribed_RNA"/>
</dbReference>
<proteinExistence type="predicted"/>
<reference evidence="1" key="1">
    <citation type="submission" date="2021-01" db="EMBL/GenBank/DDBJ databases">
        <authorList>
            <person name="Corre E."/>
            <person name="Pelletier E."/>
            <person name="Niang G."/>
            <person name="Scheremetjew M."/>
            <person name="Finn R."/>
            <person name="Kale V."/>
            <person name="Holt S."/>
            <person name="Cochrane G."/>
            <person name="Meng A."/>
            <person name="Brown T."/>
            <person name="Cohen L."/>
        </authorList>
    </citation>
    <scope>NUCLEOTIDE SEQUENCE</scope>
    <source>
        <strain evidence="1">Ras09</strain>
    </source>
</reference>
<evidence type="ECO:0000313" key="1">
    <source>
        <dbReference type="EMBL" id="CAE0237554.1"/>
    </source>
</evidence>